<evidence type="ECO:0000259" key="1">
    <source>
        <dbReference type="PROSITE" id="PS51725"/>
    </source>
</evidence>
<dbReference type="InterPro" id="IPR011008">
    <property type="entry name" value="Dimeric_a/b-barrel"/>
</dbReference>
<comment type="caution">
    <text evidence="2">The sequence shown here is derived from an EMBL/GenBank/DDBJ whole genome shotgun (WGS) entry which is preliminary data.</text>
</comment>
<dbReference type="GO" id="GO:0004497">
    <property type="term" value="F:monooxygenase activity"/>
    <property type="evidence" value="ECO:0007669"/>
    <property type="project" value="UniProtKB-KW"/>
</dbReference>
<reference evidence="2 3" key="1">
    <citation type="submission" date="2018-03" db="EMBL/GenBank/DDBJ databases">
        <title>Genomic Encyclopedia of Archaeal and Bacterial Type Strains, Phase II (KMG-II): from individual species to whole genera.</title>
        <authorList>
            <person name="Goeker M."/>
        </authorList>
    </citation>
    <scope>NUCLEOTIDE SEQUENCE [LARGE SCALE GENOMIC DNA]</scope>
    <source>
        <strain evidence="2 3">DSM 28229</strain>
    </source>
</reference>
<protein>
    <submittedName>
        <fullName evidence="2">Quinol monooxygenase YgiN</fullName>
    </submittedName>
</protein>
<dbReference type="RefSeq" id="WP_109615866.1">
    <property type="nucleotide sequence ID" value="NZ_QGDO01000001.1"/>
</dbReference>
<dbReference type="PROSITE" id="PS51725">
    <property type="entry name" value="ABM"/>
    <property type="match status" value="1"/>
</dbReference>
<dbReference type="Pfam" id="PF03992">
    <property type="entry name" value="ABM"/>
    <property type="match status" value="1"/>
</dbReference>
<dbReference type="Proteomes" id="UP000245535">
    <property type="component" value="Unassembled WGS sequence"/>
</dbReference>
<proteinExistence type="predicted"/>
<dbReference type="PANTHER" id="PTHR33336:SF15">
    <property type="entry name" value="ABM DOMAIN-CONTAINING PROTEIN"/>
    <property type="match status" value="1"/>
</dbReference>
<gene>
    <name evidence="2" type="ORF">BC781_101723</name>
</gene>
<accession>A0A315ZGS9</accession>
<evidence type="ECO:0000313" key="3">
    <source>
        <dbReference type="Proteomes" id="UP000245535"/>
    </source>
</evidence>
<dbReference type="InterPro" id="IPR007138">
    <property type="entry name" value="ABM_dom"/>
</dbReference>
<dbReference type="AlphaFoldDB" id="A0A315ZGS9"/>
<dbReference type="EMBL" id="QGDO01000001">
    <property type="protein sequence ID" value="PWJ44373.1"/>
    <property type="molecule type" value="Genomic_DNA"/>
</dbReference>
<keyword evidence="2" id="KW-0560">Oxidoreductase</keyword>
<keyword evidence="3" id="KW-1185">Reference proteome</keyword>
<dbReference type="Gene3D" id="3.30.70.100">
    <property type="match status" value="1"/>
</dbReference>
<evidence type="ECO:0000313" key="2">
    <source>
        <dbReference type="EMBL" id="PWJ44373.1"/>
    </source>
</evidence>
<dbReference type="PANTHER" id="PTHR33336">
    <property type="entry name" value="QUINOL MONOOXYGENASE YGIN-RELATED"/>
    <property type="match status" value="1"/>
</dbReference>
<dbReference type="InterPro" id="IPR050744">
    <property type="entry name" value="AI-2_Isomerase_LsrG"/>
</dbReference>
<name>A0A315ZGS9_SEDFL</name>
<feature type="domain" description="ABM" evidence="1">
    <location>
        <begin position="5"/>
        <end position="95"/>
    </location>
</feature>
<organism evidence="2 3">
    <name type="scientific">Sediminitomix flava</name>
    <dbReference type="NCBI Taxonomy" id="379075"/>
    <lineage>
        <taxon>Bacteria</taxon>
        <taxon>Pseudomonadati</taxon>
        <taxon>Bacteroidota</taxon>
        <taxon>Cytophagia</taxon>
        <taxon>Cytophagales</taxon>
        <taxon>Flammeovirgaceae</taxon>
        <taxon>Sediminitomix</taxon>
    </lineage>
</organism>
<dbReference type="OrthoDB" id="9806189at2"/>
<sequence>MNTPLYVFAKFHCQADKVKEMKALLQEFITETLANEEGCITYTYLQSTEDETLFTSLEIWQNSEVEAAHWEMEHMKRLLAKLPEVADGDAEITKYTRA</sequence>
<dbReference type="SUPFAM" id="SSF54909">
    <property type="entry name" value="Dimeric alpha+beta barrel"/>
    <property type="match status" value="1"/>
</dbReference>
<keyword evidence="2" id="KW-0503">Monooxygenase</keyword>